<evidence type="ECO:0000313" key="2">
    <source>
        <dbReference type="EnsemblMetazoa" id="HelroP184473"/>
    </source>
</evidence>
<dbReference type="RefSeq" id="XP_009026834.1">
    <property type="nucleotide sequence ID" value="XM_009028586.1"/>
</dbReference>
<keyword evidence="3" id="KW-1185">Reference proteome</keyword>
<name>T1FLA1_HELRO</name>
<reference evidence="1 3" key="2">
    <citation type="journal article" date="2013" name="Nature">
        <title>Insights into bilaterian evolution from three spiralian genomes.</title>
        <authorList>
            <person name="Simakov O."/>
            <person name="Marletaz F."/>
            <person name="Cho S.J."/>
            <person name="Edsinger-Gonzales E."/>
            <person name="Havlak P."/>
            <person name="Hellsten U."/>
            <person name="Kuo D.H."/>
            <person name="Larsson T."/>
            <person name="Lv J."/>
            <person name="Arendt D."/>
            <person name="Savage R."/>
            <person name="Osoegawa K."/>
            <person name="de Jong P."/>
            <person name="Grimwood J."/>
            <person name="Chapman J.A."/>
            <person name="Shapiro H."/>
            <person name="Aerts A."/>
            <person name="Otillar R.P."/>
            <person name="Terry A.Y."/>
            <person name="Boore J.L."/>
            <person name="Grigoriev I.V."/>
            <person name="Lindberg D.R."/>
            <person name="Seaver E.C."/>
            <person name="Weisblat D.A."/>
            <person name="Putnam N.H."/>
            <person name="Rokhsar D.S."/>
        </authorList>
    </citation>
    <scope>NUCLEOTIDE SEQUENCE</scope>
</reference>
<accession>T1FLA1</accession>
<gene>
    <name evidence="2" type="primary">20209600</name>
    <name evidence="1" type="ORF">HELRODRAFT_184473</name>
</gene>
<proteinExistence type="predicted"/>
<evidence type="ECO:0000313" key="1">
    <source>
        <dbReference type="EMBL" id="ESN95071.1"/>
    </source>
</evidence>
<dbReference type="Proteomes" id="UP000015101">
    <property type="component" value="Unassembled WGS sequence"/>
</dbReference>
<dbReference type="EMBL" id="AMQM01010184">
    <property type="status" value="NOT_ANNOTATED_CDS"/>
    <property type="molecule type" value="Genomic_DNA"/>
</dbReference>
<evidence type="ECO:0000313" key="3">
    <source>
        <dbReference type="Proteomes" id="UP000015101"/>
    </source>
</evidence>
<dbReference type="GeneID" id="20209600"/>
<reference evidence="3" key="1">
    <citation type="submission" date="2012-12" db="EMBL/GenBank/DDBJ databases">
        <authorList>
            <person name="Hellsten U."/>
            <person name="Grimwood J."/>
            <person name="Chapman J.A."/>
            <person name="Shapiro H."/>
            <person name="Aerts A."/>
            <person name="Otillar R.P."/>
            <person name="Terry A.Y."/>
            <person name="Boore J.L."/>
            <person name="Simakov O."/>
            <person name="Marletaz F."/>
            <person name="Cho S.-J."/>
            <person name="Edsinger-Gonzales E."/>
            <person name="Havlak P."/>
            <person name="Kuo D.-H."/>
            <person name="Larsson T."/>
            <person name="Lv J."/>
            <person name="Arendt D."/>
            <person name="Savage R."/>
            <person name="Osoegawa K."/>
            <person name="de Jong P."/>
            <person name="Lindberg D.R."/>
            <person name="Seaver E.C."/>
            <person name="Weisblat D.A."/>
            <person name="Putnam N.H."/>
            <person name="Grigoriev I.V."/>
            <person name="Rokhsar D.S."/>
        </authorList>
    </citation>
    <scope>NUCLEOTIDE SEQUENCE</scope>
</reference>
<dbReference type="HOGENOM" id="CLU_649867_0_0_1"/>
<reference evidence="2" key="3">
    <citation type="submission" date="2015-06" db="UniProtKB">
        <authorList>
            <consortium name="EnsemblMetazoa"/>
        </authorList>
    </citation>
    <scope>IDENTIFICATION</scope>
</reference>
<dbReference type="EnsemblMetazoa" id="HelroT184473">
    <property type="protein sequence ID" value="HelroP184473"/>
    <property type="gene ID" value="HelroG184473"/>
</dbReference>
<dbReference type="EMBL" id="KB097548">
    <property type="protein sequence ID" value="ESN95071.1"/>
    <property type="molecule type" value="Genomic_DNA"/>
</dbReference>
<dbReference type="KEGG" id="hro:HELRODRAFT_184473"/>
<dbReference type="InParanoid" id="T1FLA1"/>
<sequence length="423" mass="46714">MAAPMDDSTADAPAIPVGLKKILIKDREFINVANSWVDKGLVSRQANASWNVYARLFSNLDGMVVVGQPGTAYEKYPSHEEIFVEEKVLKHKYVPLIPLAKLIIRMIIAHDLYDIPESKGKDPKKIESLEKKFRALKAAVGSLYTEAVSWRDILYTKKVKFVNQKVSSALWNRIGAKGSTMAAPMDDSTADAPAIPVGLKKILIKDREFLNVANSWVDKVKQQKVSSALWNRIGAKGSNCPFSVRTKFGKQTNIAALFKKTTKLYGKLASSKGTKSREMIVTAHKFKKALQGCFASRAQVALIDHLFSDSGYQKSEIDAISRLQSSILKIKPRRSATYDVCKVKYSTGRTGMCALDMITEHPTKITKVFGLSKDILPTSDKFSRPKLGYLQNGKPAAIVISMPILWFTVAMKGSPSYVNGGSS</sequence>
<dbReference type="AlphaFoldDB" id="T1FLA1"/>
<organism evidence="2 3">
    <name type="scientific">Helobdella robusta</name>
    <name type="common">Californian leech</name>
    <dbReference type="NCBI Taxonomy" id="6412"/>
    <lineage>
        <taxon>Eukaryota</taxon>
        <taxon>Metazoa</taxon>
        <taxon>Spiralia</taxon>
        <taxon>Lophotrochozoa</taxon>
        <taxon>Annelida</taxon>
        <taxon>Clitellata</taxon>
        <taxon>Hirudinea</taxon>
        <taxon>Rhynchobdellida</taxon>
        <taxon>Glossiphoniidae</taxon>
        <taxon>Helobdella</taxon>
    </lineage>
</organism>
<dbReference type="CTD" id="20209600"/>
<protein>
    <submittedName>
        <fullName evidence="1 2">Uncharacterized protein</fullName>
    </submittedName>
</protein>